<dbReference type="PANTHER" id="PTHR47186">
    <property type="entry name" value="LEUCINE-RICH REPEAT-CONTAINING PROTEIN 57"/>
    <property type="match status" value="1"/>
</dbReference>
<dbReference type="SUPFAM" id="SSF52058">
    <property type="entry name" value="L domain-like"/>
    <property type="match status" value="1"/>
</dbReference>
<comment type="caution">
    <text evidence="2">The sequence shown here is derived from an EMBL/GenBank/DDBJ whole genome shotgun (WGS) entry which is preliminary data.</text>
</comment>
<dbReference type="EMBL" id="JADXDR010000053">
    <property type="protein sequence ID" value="KAI7842442.1"/>
    <property type="molecule type" value="Genomic_DNA"/>
</dbReference>
<sequence length="568" mass="62057">MVCLSVSPHQKQLLSPCYTASRGVCGHFRSPIMASAARRPSFDALTDPLLEKIFITAGQQAGAAITRVNHRWSRVFYSEPVLWRSLELSALSLNQAAAEGEEHEWFAAKARLLRRIGGFVEQLRYDQGFESNQYSLYAYEEEEQGIISIQQLAAASGAEWQLGSSVLAHLSPVTLQSLRMEWMPADAAAAVALGRLSSLTYLQIECCGCLPDSLLAALPSLRQLLCLKLSGTEAPAELPGTVRPLTRLTHFACRTTIEPLPPLSSLFQLTQLCRLEWMEGRQAGMLRLNVQPLLARLPQLGSWRIGSRRLRRQSLQVGGAVMDSCAVEGCNRAHLTVQELQLSGIREVMSYELYDMEDVPSLQQLVAAALPAGTQPSQLRSLCILDSSLPLAAVLDCPFLGHLTSLVLCKCSFSDAAALAGLESLLRQAPQLHSLTLQGFKKPPFPPALVNQMGLQQLCLRSNSLTDLPPGPYLHSLELLDLGFNLFDGVPPALAAATSLTELSLALNVRLTLSAADVDGVLCRLPHLRRLYFNASVAPPHVLGRLSQCAPQLQISDAPPRLPWEQQQ</sequence>
<evidence type="ECO:0000256" key="1">
    <source>
        <dbReference type="ARBA" id="ARBA00004430"/>
    </source>
</evidence>
<organism evidence="2 3">
    <name type="scientific">Chlorella ohadii</name>
    <dbReference type="NCBI Taxonomy" id="2649997"/>
    <lineage>
        <taxon>Eukaryota</taxon>
        <taxon>Viridiplantae</taxon>
        <taxon>Chlorophyta</taxon>
        <taxon>core chlorophytes</taxon>
        <taxon>Trebouxiophyceae</taxon>
        <taxon>Chlorellales</taxon>
        <taxon>Chlorellaceae</taxon>
        <taxon>Chlorella clade</taxon>
        <taxon>Chlorella</taxon>
    </lineage>
</organism>
<dbReference type="PANTHER" id="PTHR47186:SF3">
    <property type="entry name" value="OS09G0267800 PROTEIN"/>
    <property type="match status" value="1"/>
</dbReference>
<comment type="subcellular location">
    <subcellularLocation>
        <location evidence="1">Cytoplasm</location>
        <location evidence="1">Cytoskeleton</location>
        <location evidence="1">Cilium axoneme</location>
    </subcellularLocation>
</comment>
<keyword evidence="3" id="KW-1185">Reference proteome</keyword>
<name>A0AAD5DRJ8_9CHLO</name>
<dbReference type="AlphaFoldDB" id="A0AAD5DRJ8"/>
<accession>A0AAD5DRJ8</accession>
<protein>
    <submittedName>
        <fullName evidence="2">Uncharacterized protein</fullName>
    </submittedName>
</protein>
<gene>
    <name evidence="2" type="ORF">COHA_004081</name>
</gene>
<dbReference type="InterPro" id="IPR001611">
    <property type="entry name" value="Leu-rich_rpt"/>
</dbReference>
<evidence type="ECO:0000313" key="3">
    <source>
        <dbReference type="Proteomes" id="UP001205105"/>
    </source>
</evidence>
<dbReference type="Proteomes" id="UP001205105">
    <property type="component" value="Unassembled WGS sequence"/>
</dbReference>
<dbReference type="PROSITE" id="PS51450">
    <property type="entry name" value="LRR"/>
    <property type="match status" value="1"/>
</dbReference>
<proteinExistence type="predicted"/>
<dbReference type="Gene3D" id="3.80.10.10">
    <property type="entry name" value="Ribonuclease Inhibitor"/>
    <property type="match status" value="2"/>
</dbReference>
<reference evidence="2" key="1">
    <citation type="submission" date="2020-11" db="EMBL/GenBank/DDBJ databases">
        <title>Chlorella ohadii genome sequencing and assembly.</title>
        <authorList>
            <person name="Murik O."/>
            <person name="Treves H."/>
            <person name="Kedem I."/>
            <person name="Shotland Y."/>
            <person name="Kaplan A."/>
        </authorList>
    </citation>
    <scope>NUCLEOTIDE SEQUENCE</scope>
    <source>
        <strain evidence="2">1</strain>
    </source>
</reference>
<dbReference type="InterPro" id="IPR032675">
    <property type="entry name" value="LRR_dom_sf"/>
</dbReference>
<evidence type="ECO:0000313" key="2">
    <source>
        <dbReference type="EMBL" id="KAI7842442.1"/>
    </source>
</evidence>
<dbReference type="GO" id="GO:0005930">
    <property type="term" value="C:axoneme"/>
    <property type="evidence" value="ECO:0007669"/>
    <property type="project" value="UniProtKB-SubCell"/>
</dbReference>